<keyword evidence="3" id="KW-1185">Reference proteome</keyword>
<dbReference type="EMBL" id="BMAT01004516">
    <property type="protein sequence ID" value="GFR74991.1"/>
    <property type="molecule type" value="Genomic_DNA"/>
</dbReference>
<evidence type="ECO:0000313" key="3">
    <source>
        <dbReference type="Proteomes" id="UP000762676"/>
    </source>
</evidence>
<keyword evidence="1" id="KW-0732">Signal</keyword>
<dbReference type="GO" id="GO:0006629">
    <property type="term" value="P:lipid metabolic process"/>
    <property type="evidence" value="ECO:0007669"/>
    <property type="project" value="InterPro"/>
</dbReference>
<feature type="signal peptide" evidence="1">
    <location>
        <begin position="1"/>
        <end position="23"/>
    </location>
</feature>
<gene>
    <name evidence="2" type="ORF">ElyMa_002177400</name>
</gene>
<dbReference type="SUPFAM" id="SSF53474">
    <property type="entry name" value="alpha/beta-Hydrolases"/>
    <property type="match status" value="1"/>
</dbReference>
<feature type="chain" id="PRO_5043371631" evidence="1">
    <location>
        <begin position="24"/>
        <end position="413"/>
    </location>
</feature>
<evidence type="ECO:0000256" key="1">
    <source>
        <dbReference type="SAM" id="SignalP"/>
    </source>
</evidence>
<protein>
    <submittedName>
        <fullName evidence="2">Group XV phospholipase A2-like</fullName>
    </submittedName>
</protein>
<dbReference type="Gene3D" id="3.40.50.1820">
    <property type="entry name" value="alpha/beta hydrolase"/>
    <property type="match status" value="2"/>
</dbReference>
<dbReference type="GO" id="GO:0008374">
    <property type="term" value="F:O-acyltransferase activity"/>
    <property type="evidence" value="ECO:0007669"/>
    <property type="project" value="InterPro"/>
</dbReference>
<dbReference type="Pfam" id="PF02450">
    <property type="entry name" value="LCAT"/>
    <property type="match status" value="2"/>
</dbReference>
<proteinExistence type="predicted"/>
<dbReference type="InterPro" id="IPR003386">
    <property type="entry name" value="LACT/PDAT_acylTrfase"/>
</dbReference>
<reference evidence="2 3" key="1">
    <citation type="journal article" date="2021" name="Elife">
        <title>Chloroplast acquisition without the gene transfer in kleptoplastic sea slugs, Plakobranchus ocellatus.</title>
        <authorList>
            <person name="Maeda T."/>
            <person name="Takahashi S."/>
            <person name="Yoshida T."/>
            <person name="Shimamura S."/>
            <person name="Takaki Y."/>
            <person name="Nagai Y."/>
            <person name="Toyoda A."/>
            <person name="Suzuki Y."/>
            <person name="Arimoto A."/>
            <person name="Ishii H."/>
            <person name="Satoh N."/>
            <person name="Nishiyama T."/>
            <person name="Hasebe M."/>
            <person name="Maruyama T."/>
            <person name="Minagawa J."/>
            <person name="Obokata J."/>
            <person name="Shigenobu S."/>
        </authorList>
    </citation>
    <scope>NUCLEOTIDE SEQUENCE [LARGE SCALE GENOMIC DNA]</scope>
</reference>
<accession>A0AAV4FRK8</accession>
<sequence>MNKMNFLVVKLSFVLFTLHLCKATVRSGPRYPVVLVPGDGGSQLFVKLNKTQSEHWWCEKTTSGYETLWLSISDITPPLIHCFVENMMLIYDNKTRTTHSPEGVHIKTDGFGDTASVEWLDPAWLSHEISAVSYFYHIVQDLVDVGYKRNVSIRGAPFDFRKAPNELGQYYKDLQKLIEDTYVLNNHTKCVVISHSMGNPVFLYFLNHQPQAWKDKYIQSFVSLAGVWAGTTKVLKVYASGDNLDVPIVWPITVRPEQRSVPSSAYLMPHDKFWGPEETLIVTEHRNYTVDDFKDFFHDIDYPNAWQMRLDTQNLTRDLIPPGVHLHCVHGSGLPTLKTLVYGPGMFPDETPEEITEDGDGTVNMRSLLACTGWKGKQKYPVDHKVLPNAEHNKILSDERARDYIVKVALGQL</sequence>
<dbReference type="AlphaFoldDB" id="A0AAV4FRK8"/>
<name>A0AAV4FRK8_9GAST</name>
<dbReference type="PANTHER" id="PTHR11440">
    <property type="entry name" value="LECITHIN-CHOLESTEROL ACYLTRANSFERASE-RELATED"/>
    <property type="match status" value="1"/>
</dbReference>
<dbReference type="Proteomes" id="UP000762676">
    <property type="component" value="Unassembled WGS sequence"/>
</dbReference>
<dbReference type="InterPro" id="IPR029058">
    <property type="entry name" value="AB_hydrolase_fold"/>
</dbReference>
<evidence type="ECO:0000313" key="2">
    <source>
        <dbReference type="EMBL" id="GFR74991.1"/>
    </source>
</evidence>
<organism evidence="2 3">
    <name type="scientific">Elysia marginata</name>
    <dbReference type="NCBI Taxonomy" id="1093978"/>
    <lineage>
        <taxon>Eukaryota</taxon>
        <taxon>Metazoa</taxon>
        <taxon>Spiralia</taxon>
        <taxon>Lophotrochozoa</taxon>
        <taxon>Mollusca</taxon>
        <taxon>Gastropoda</taxon>
        <taxon>Heterobranchia</taxon>
        <taxon>Euthyneura</taxon>
        <taxon>Panpulmonata</taxon>
        <taxon>Sacoglossa</taxon>
        <taxon>Placobranchoidea</taxon>
        <taxon>Plakobranchidae</taxon>
        <taxon>Elysia</taxon>
    </lineage>
</organism>
<comment type="caution">
    <text evidence="2">The sequence shown here is derived from an EMBL/GenBank/DDBJ whole genome shotgun (WGS) entry which is preliminary data.</text>
</comment>